<name>A0A0C3AHY4_SERVB</name>
<keyword evidence="2" id="KW-1185">Reference proteome</keyword>
<organism evidence="1 2">
    <name type="scientific">Serendipita vermifera MAFF 305830</name>
    <dbReference type="NCBI Taxonomy" id="933852"/>
    <lineage>
        <taxon>Eukaryota</taxon>
        <taxon>Fungi</taxon>
        <taxon>Dikarya</taxon>
        <taxon>Basidiomycota</taxon>
        <taxon>Agaricomycotina</taxon>
        <taxon>Agaricomycetes</taxon>
        <taxon>Sebacinales</taxon>
        <taxon>Serendipitaceae</taxon>
        <taxon>Serendipita</taxon>
    </lineage>
</organism>
<dbReference type="EMBL" id="KN824576">
    <property type="protein sequence ID" value="KIM19684.1"/>
    <property type="molecule type" value="Genomic_DNA"/>
</dbReference>
<sequence length="421" mass="47649">MDITIEESFTDIAPALSSFTSLSTLRFERNNDPIQRSSRKSIISAGPPHLKVIESGEKVYCPDLGRLTTLTAPHLLSLNVRVTFSDIEEILSILPLLTTLQSLGLAFYGMEKVSDTPSMVPHIVMPRLRMLSISGYIPSVEDVTSFDGLFAAFSVLYPNVTNVSLTFPISNMGASYLQSLQRLESIINTTSKLQDYSQIFLPTLQGLEISDLEYLQFIQAPNLINLRMVGMKTNEHLEQFLPCKLQSLEIHTCHERATTLTLPSTVLAELKRLSFKFHSKVHWALTSLPLLASIHLSYDISINHQGNMLCAQLIYRPEMCPSLREIDFGNYVEWDLLFIMLKQRNLGRKDVSRIEKISVPFVPFAFRQSLLDLLLGRERQDGPSNTVLSLEETRELICDPSMCVTFVSERHYFNEIKVQDA</sequence>
<dbReference type="SUPFAM" id="SSF52047">
    <property type="entry name" value="RNI-like"/>
    <property type="match status" value="1"/>
</dbReference>
<dbReference type="AlphaFoldDB" id="A0A0C3AHY4"/>
<dbReference type="Proteomes" id="UP000054097">
    <property type="component" value="Unassembled WGS sequence"/>
</dbReference>
<gene>
    <name evidence="1" type="ORF">M408DRAFT_31009</name>
</gene>
<evidence type="ECO:0008006" key="3">
    <source>
        <dbReference type="Google" id="ProtNLM"/>
    </source>
</evidence>
<protein>
    <recommendedName>
        <fullName evidence="3">F-box domain-containing protein</fullName>
    </recommendedName>
</protein>
<reference evidence="1 2" key="1">
    <citation type="submission" date="2014-04" db="EMBL/GenBank/DDBJ databases">
        <authorList>
            <consortium name="DOE Joint Genome Institute"/>
            <person name="Kuo A."/>
            <person name="Zuccaro A."/>
            <person name="Kohler A."/>
            <person name="Nagy L.G."/>
            <person name="Floudas D."/>
            <person name="Copeland A."/>
            <person name="Barry K.W."/>
            <person name="Cichocki N."/>
            <person name="Veneault-Fourrey C."/>
            <person name="LaButti K."/>
            <person name="Lindquist E.A."/>
            <person name="Lipzen A."/>
            <person name="Lundell T."/>
            <person name="Morin E."/>
            <person name="Murat C."/>
            <person name="Sun H."/>
            <person name="Tunlid A."/>
            <person name="Henrissat B."/>
            <person name="Grigoriev I.V."/>
            <person name="Hibbett D.S."/>
            <person name="Martin F."/>
            <person name="Nordberg H.P."/>
            <person name="Cantor M.N."/>
            <person name="Hua S.X."/>
        </authorList>
    </citation>
    <scope>NUCLEOTIDE SEQUENCE [LARGE SCALE GENOMIC DNA]</scope>
    <source>
        <strain evidence="1 2">MAFF 305830</strain>
    </source>
</reference>
<accession>A0A0C3AHY4</accession>
<evidence type="ECO:0000313" key="2">
    <source>
        <dbReference type="Proteomes" id="UP000054097"/>
    </source>
</evidence>
<dbReference type="Gene3D" id="3.80.10.10">
    <property type="entry name" value="Ribonuclease Inhibitor"/>
    <property type="match status" value="1"/>
</dbReference>
<proteinExistence type="predicted"/>
<dbReference type="HOGENOM" id="CLU_015287_2_0_1"/>
<dbReference type="InterPro" id="IPR032675">
    <property type="entry name" value="LRR_dom_sf"/>
</dbReference>
<reference evidence="2" key="2">
    <citation type="submission" date="2015-01" db="EMBL/GenBank/DDBJ databases">
        <title>Evolutionary Origins and Diversification of the Mycorrhizal Mutualists.</title>
        <authorList>
            <consortium name="DOE Joint Genome Institute"/>
            <consortium name="Mycorrhizal Genomics Consortium"/>
            <person name="Kohler A."/>
            <person name="Kuo A."/>
            <person name="Nagy L.G."/>
            <person name="Floudas D."/>
            <person name="Copeland A."/>
            <person name="Barry K.W."/>
            <person name="Cichocki N."/>
            <person name="Veneault-Fourrey C."/>
            <person name="LaButti K."/>
            <person name="Lindquist E.A."/>
            <person name="Lipzen A."/>
            <person name="Lundell T."/>
            <person name="Morin E."/>
            <person name="Murat C."/>
            <person name="Riley R."/>
            <person name="Ohm R."/>
            <person name="Sun H."/>
            <person name="Tunlid A."/>
            <person name="Henrissat B."/>
            <person name="Grigoriev I.V."/>
            <person name="Hibbett D.S."/>
            <person name="Martin F."/>
        </authorList>
    </citation>
    <scope>NUCLEOTIDE SEQUENCE [LARGE SCALE GENOMIC DNA]</scope>
    <source>
        <strain evidence="2">MAFF 305830</strain>
    </source>
</reference>
<evidence type="ECO:0000313" key="1">
    <source>
        <dbReference type="EMBL" id="KIM19684.1"/>
    </source>
</evidence>